<dbReference type="Gene3D" id="2.60.120.330">
    <property type="entry name" value="B-lactam Antibiotic, Isopenicillin N Synthase, Chain"/>
    <property type="match status" value="1"/>
</dbReference>
<evidence type="ECO:0000259" key="7">
    <source>
        <dbReference type="PROSITE" id="PS51471"/>
    </source>
</evidence>
<dbReference type="AlphaFoldDB" id="A0AAN9L813"/>
<evidence type="ECO:0000256" key="3">
    <source>
        <dbReference type="ARBA" id="ARBA00022896"/>
    </source>
</evidence>
<evidence type="ECO:0000256" key="1">
    <source>
        <dbReference type="ARBA" id="ARBA00008056"/>
    </source>
</evidence>
<accession>A0AAN9L813</accession>
<name>A0AAN9L813_CANGL</name>
<keyword evidence="4 6" id="KW-0560">Oxidoreductase</keyword>
<dbReference type="Proteomes" id="UP001367508">
    <property type="component" value="Unassembled WGS sequence"/>
</dbReference>
<dbReference type="GO" id="GO:0031418">
    <property type="term" value="F:L-ascorbic acid binding"/>
    <property type="evidence" value="ECO:0007669"/>
    <property type="project" value="UniProtKB-KW"/>
</dbReference>
<evidence type="ECO:0000256" key="4">
    <source>
        <dbReference type="ARBA" id="ARBA00023002"/>
    </source>
</evidence>
<dbReference type="SUPFAM" id="SSF51197">
    <property type="entry name" value="Clavaminate synthase-like"/>
    <property type="match status" value="1"/>
</dbReference>
<evidence type="ECO:0000313" key="9">
    <source>
        <dbReference type="Proteomes" id="UP001367508"/>
    </source>
</evidence>
<sequence length="391" mass="44616">MHQMSTGWLRGLKYRISDQLVEKTEAPNSVAMPPVPINVGHIDDVQELRKTKPRTIPQRFVRDMTERPTLTKPPSPPSSDMPLIDFTKLSKGNKEEFLSELFKLATACEEWGFFQVINHEVGLNLVESIENMSKEFFMLPLEEKQKYPMAPGTVQGYGQAFVFSEDQKLDWCNMFALGIEPHNVRNPNLWPKRPERFSETVEVYSREIRKLCYNLLKYIALGLGLKGDAFEEMFGVSVQAIRMNYYPPCSRPDLVLGLSPHSDGSALTVLQQAKGGPVGLQILKDNTWVPVQPIPNALVINIGDTIEVLTNGKYRSVEHRAVAHEEKDRLSIVTFFAPSYEVELGPMPEFVDENHPCKYRRYNHGEYSKHYVTNKLQGKKTLDFAKIQTKN</sequence>
<dbReference type="Pfam" id="PF03171">
    <property type="entry name" value="2OG-FeII_Oxy"/>
    <property type="match status" value="1"/>
</dbReference>
<keyword evidence="3" id="KW-0847">Vitamin C</keyword>
<evidence type="ECO:0000256" key="5">
    <source>
        <dbReference type="ARBA" id="ARBA00023004"/>
    </source>
</evidence>
<protein>
    <recommendedName>
        <fullName evidence="7">Fe2OG dioxygenase domain-containing protein</fullName>
    </recommendedName>
</protein>
<dbReference type="InterPro" id="IPR005123">
    <property type="entry name" value="Oxoglu/Fe-dep_dioxygenase_dom"/>
</dbReference>
<reference evidence="8 9" key="1">
    <citation type="submission" date="2024-01" db="EMBL/GenBank/DDBJ databases">
        <title>The genomes of 5 underutilized Papilionoideae crops provide insights into root nodulation and disease resistanc.</title>
        <authorList>
            <person name="Jiang F."/>
        </authorList>
    </citation>
    <scope>NUCLEOTIDE SEQUENCE [LARGE SCALE GENOMIC DNA]</scope>
    <source>
        <strain evidence="8">LVBAO_FW01</strain>
        <tissue evidence="8">Leaves</tissue>
    </source>
</reference>
<dbReference type="GO" id="GO:0016491">
    <property type="term" value="F:oxidoreductase activity"/>
    <property type="evidence" value="ECO:0007669"/>
    <property type="project" value="UniProtKB-KW"/>
</dbReference>
<keyword evidence="5 6" id="KW-0408">Iron</keyword>
<comment type="similarity">
    <text evidence="1 6">Belongs to the iron/ascorbate-dependent oxidoreductase family.</text>
</comment>
<evidence type="ECO:0000256" key="2">
    <source>
        <dbReference type="ARBA" id="ARBA00022723"/>
    </source>
</evidence>
<evidence type="ECO:0000256" key="6">
    <source>
        <dbReference type="RuleBase" id="RU003682"/>
    </source>
</evidence>
<dbReference type="PROSITE" id="PS51471">
    <property type="entry name" value="FE2OG_OXY"/>
    <property type="match status" value="1"/>
</dbReference>
<evidence type="ECO:0000313" key="8">
    <source>
        <dbReference type="EMBL" id="KAK7329413.1"/>
    </source>
</evidence>
<keyword evidence="9" id="KW-1185">Reference proteome</keyword>
<feature type="domain" description="Fe2OG dioxygenase" evidence="7">
    <location>
        <begin position="237"/>
        <end position="338"/>
    </location>
</feature>
<organism evidence="8 9">
    <name type="scientific">Canavalia gladiata</name>
    <name type="common">Sword bean</name>
    <name type="synonym">Dolichos gladiatus</name>
    <dbReference type="NCBI Taxonomy" id="3824"/>
    <lineage>
        <taxon>Eukaryota</taxon>
        <taxon>Viridiplantae</taxon>
        <taxon>Streptophyta</taxon>
        <taxon>Embryophyta</taxon>
        <taxon>Tracheophyta</taxon>
        <taxon>Spermatophyta</taxon>
        <taxon>Magnoliopsida</taxon>
        <taxon>eudicotyledons</taxon>
        <taxon>Gunneridae</taxon>
        <taxon>Pentapetalae</taxon>
        <taxon>rosids</taxon>
        <taxon>fabids</taxon>
        <taxon>Fabales</taxon>
        <taxon>Fabaceae</taxon>
        <taxon>Papilionoideae</taxon>
        <taxon>50 kb inversion clade</taxon>
        <taxon>NPAAA clade</taxon>
        <taxon>indigoferoid/millettioid clade</taxon>
        <taxon>Phaseoleae</taxon>
        <taxon>Canavalia</taxon>
    </lineage>
</organism>
<dbReference type="FunFam" id="2.60.120.330:FF:000001">
    <property type="entry name" value="Protein SRG1"/>
    <property type="match status" value="1"/>
</dbReference>
<dbReference type="Pfam" id="PF14226">
    <property type="entry name" value="DIOX_N"/>
    <property type="match status" value="1"/>
</dbReference>
<dbReference type="InterPro" id="IPR027443">
    <property type="entry name" value="IPNS-like_sf"/>
</dbReference>
<dbReference type="GO" id="GO:0046872">
    <property type="term" value="F:metal ion binding"/>
    <property type="evidence" value="ECO:0007669"/>
    <property type="project" value="UniProtKB-KW"/>
</dbReference>
<proteinExistence type="inferred from homology"/>
<dbReference type="PANTHER" id="PTHR47991">
    <property type="entry name" value="OXOGLUTARATE/IRON-DEPENDENT DIOXYGENASE"/>
    <property type="match status" value="1"/>
</dbReference>
<dbReference type="EMBL" id="JAYMYQ010000005">
    <property type="protein sequence ID" value="KAK7329413.1"/>
    <property type="molecule type" value="Genomic_DNA"/>
</dbReference>
<dbReference type="InterPro" id="IPR044861">
    <property type="entry name" value="IPNS-like_FE2OG_OXY"/>
</dbReference>
<comment type="caution">
    <text evidence="8">The sequence shown here is derived from an EMBL/GenBank/DDBJ whole genome shotgun (WGS) entry which is preliminary data.</text>
</comment>
<keyword evidence="2 6" id="KW-0479">Metal-binding</keyword>
<dbReference type="InterPro" id="IPR050295">
    <property type="entry name" value="Plant_2OG-oxidoreductases"/>
</dbReference>
<gene>
    <name evidence="8" type="ORF">VNO77_23580</name>
</gene>
<dbReference type="InterPro" id="IPR026992">
    <property type="entry name" value="DIOX_N"/>
</dbReference>